<evidence type="ECO:0000256" key="4">
    <source>
        <dbReference type="SAM" id="MobiDB-lite"/>
    </source>
</evidence>
<evidence type="ECO:0000256" key="2">
    <source>
        <dbReference type="ARBA" id="ARBA00022801"/>
    </source>
</evidence>
<dbReference type="InterPro" id="IPR001360">
    <property type="entry name" value="Glyco_hydro_1"/>
</dbReference>
<dbReference type="InterPro" id="IPR013103">
    <property type="entry name" value="RVT_2"/>
</dbReference>
<reference evidence="6" key="1">
    <citation type="submission" date="2020-09" db="EMBL/GenBank/DDBJ databases">
        <title>Genome-Enabled Discovery of Anthraquinone Biosynthesis in Senna tora.</title>
        <authorList>
            <person name="Kang S.-H."/>
            <person name="Pandey R.P."/>
            <person name="Lee C.-M."/>
            <person name="Sim J.-S."/>
            <person name="Jeong J.-T."/>
            <person name="Choi B.-S."/>
            <person name="Jung M."/>
            <person name="Ginzburg D."/>
            <person name="Zhao K."/>
            <person name="Won S.Y."/>
            <person name="Oh T.-J."/>
            <person name="Yu Y."/>
            <person name="Kim N.-H."/>
            <person name="Lee O.R."/>
            <person name="Lee T.-H."/>
            <person name="Bashyal P."/>
            <person name="Kim T.-S."/>
            <person name="Lee W.-H."/>
            <person name="Kawkins C."/>
            <person name="Kim C.-K."/>
            <person name="Kim J.S."/>
            <person name="Ahn B.O."/>
            <person name="Rhee S.Y."/>
            <person name="Sohng J.K."/>
        </authorList>
    </citation>
    <scope>NUCLEOTIDE SEQUENCE</scope>
    <source>
        <tissue evidence="6">Leaf</tissue>
    </source>
</reference>
<keyword evidence="3" id="KW-0326">Glycosidase</keyword>
<gene>
    <name evidence="6" type="ORF">G2W53_037533</name>
</gene>
<evidence type="ECO:0000259" key="5">
    <source>
        <dbReference type="Pfam" id="PF07727"/>
    </source>
</evidence>
<comment type="similarity">
    <text evidence="1">Belongs to the glycosyl hydrolase 1 family.</text>
</comment>
<evidence type="ECO:0000313" key="6">
    <source>
        <dbReference type="EMBL" id="KAF7805372.1"/>
    </source>
</evidence>
<dbReference type="GO" id="GO:0008422">
    <property type="term" value="F:beta-glucosidase activity"/>
    <property type="evidence" value="ECO:0007669"/>
    <property type="project" value="TreeGrafter"/>
</dbReference>
<sequence>MTIVDYFGRLEQLWDELSNFDPVSTCKCGGCTCNITTTLEKKREDERVHTFLLGLDDNLYGTVRSIVLAQDPLPSVNKVYSILIQEERVKTMARAKDDQVEVMALATRTRHDSRDKNMVCSHCKKTGHDSANCFALVGYPEWWGDRPRGDGKGSGRATPQDPMTNNNAEVSTPSADQLGRGHRRKDVSVRLRDFVTHTIQVKSPSASSPPAPQLSSGTLYPIANYVACNNFSTRHRAFLAALSAETEPEFYSQALPPGFQPTTSTKVCRLRKSLYGLRQAPRCWFAKLSAALKNYGFQQSYSDYSLFTLHRGDIQLNVLVYVDDLIISGNHPNTIQKFKAYLGRCFHMKDLGFLKYFLGVEVARGPGGFFLCQRKYALNIVTETGLLGSRPASIPLEQNHRLALSTSALMAPGKMEIAAPVIPPPNPTPSLTTSLSTSTRPPIRRLKGASLELYMHVRCNWMVPFSNTKSDRYATLRAMDFTFGWFMEPVTTGDYPASMRSLVGKRLPKFSKQESNMLIGSFDFIGLNYYTANYAAHAPLFTDATPSSYLTDSRVNTSTQRDGIPIGIGSQAFKNQFFIYIYIYIYIGYGEFVDPNLSLEEALFDGYRAYYHNQHLHYLLRAIQDGANVKGYFVWSLMDDFEWDLDRYTTWNPLSSHPWLRVRLEKLIGNNASSVSVLKLGDGSIFSPMYSSSGEWVESMVLIGHFSSGNGWAIWEITSVCILPKVDSSMVTRSDPYDCSEDSNEIFGGLKTWPPWKSLHVKAPFKVISSRANLHRIFARSEAVFNSAIRIDKSFSSQSINLHSVSKMRVKQSIYGVHLTQLPIGGNHIGLCCTPPEPDASRVPRRSINLLPLAFSIHGWSSELNGKRPQCAIWGQEEQSSRPIQCCTFQFPHFAHVWGLKAKNIAGRGGRRMGGRLHKSGHDGVEESLFVVFVGRQVQSNVKQGINVVKV</sequence>
<dbReference type="Gene3D" id="3.20.20.80">
    <property type="entry name" value="Glycosidases"/>
    <property type="match status" value="1"/>
</dbReference>
<dbReference type="Proteomes" id="UP000634136">
    <property type="component" value="Unassembled WGS sequence"/>
</dbReference>
<name>A0A834W138_9FABA</name>
<dbReference type="Pfam" id="PF00232">
    <property type="entry name" value="Glyco_hydro_1"/>
    <property type="match status" value="1"/>
</dbReference>
<dbReference type="PANTHER" id="PTHR10353">
    <property type="entry name" value="GLYCOSYL HYDROLASE"/>
    <property type="match status" value="1"/>
</dbReference>
<dbReference type="SUPFAM" id="SSF56672">
    <property type="entry name" value="DNA/RNA polymerases"/>
    <property type="match status" value="1"/>
</dbReference>
<dbReference type="SUPFAM" id="SSF51445">
    <property type="entry name" value="(Trans)glycosidases"/>
    <property type="match status" value="1"/>
</dbReference>
<proteinExistence type="inferred from homology"/>
<feature type="domain" description="Reverse transcriptase Ty1/copia-type" evidence="5">
    <location>
        <begin position="240"/>
        <end position="397"/>
    </location>
</feature>
<accession>A0A834W138</accession>
<keyword evidence="2" id="KW-0378">Hydrolase</keyword>
<feature type="region of interest" description="Disordered" evidence="4">
    <location>
        <begin position="145"/>
        <end position="187"/>
    </location>
</feature>
<dbReference type="OrthoDB" id="5544992at2759"/>
<protein>
    <submittedName>
        <fullName evidence="6">Retrovirus-related Pol polyprotein from transposon RE2</fullName>
    </submittedName>
</protein>
<dbReference type="PRINTS" id="PR00131">
    <property type="entry name" value="GLHYDRLASE1"/>
</dbReference>
<keyword evidence="7" id="KW-1185">Reference proteome</keyword>
<dbReference type="PANTHER" id="PTHR10353:SF137">
    <property type="entry name" value="MYROSINASE 3-RELATED"/>
    <property type="match status" value="1"/>
</dbReference>
<dbReference type="AlphaFoldDB" id="A0A834W138"/>
<comment type="caution">
    <text evidence="6">The sequence shown here is derived from an EMBL/GenBank/DDBJ whole genome shotgun (WGS) entry which is preliminary data.</text>
</comment>
<dbReference type="GO" id="GO:0005975">
    <property type="term" value="P:carbohydrate metabolic process"/>
    <property type="evidence" value="ECO:0007669"/>
    <property type="project" value="InterPro"/>
</dbReference>
<organism evidence="6 7">
    <name type="scientific">Senna tora</name>
    <dbReference type="NCBI Taxonomy" id="362788"/>
    <lineage>
        <taxon>Eukaryota</taxon>
        <taxon>Viridiplantae</taxon>
        <taxon>Streptophyta</taxon>
        <taxon>Embryophyta</taxon>
        <taxon>Tracheophyta</taxon>
        <taxon>Spermatophyta</taxon>
        <taxon>Magnoliopsida</taxon>
        <taxon>eudicotyledons</taxon>
        <taxon>Gunneridae</taxon>
        <taxon>Pentapetalae</taxon>
        <taxon>rosids</taxon>
        <taxon>fabids</taxon>
        <taxon>Fabales</taxon>
        <taxon>Fabaceae</taxon>
        <taxon>Caesalpinioideae</taxon>
        <taxon>Cassia clade</taxon>
        <taxon>Senna</taxon>
    </lineage>
</organism>
<evidence type="ECO:0000256" key="1">
    <source>
        <dbReference type="ARBA" id="ARBA00010838"/>
    </source>
</evidence>
<evidence type="ECO:0000313" key="7">
    <source>
        <dbReference type="Proteomes" id="UP000634136"/>
    </source>
</evidence>
<feature type="compositionally biased region" description="Polar residues" evidence="4">
    <location>
        <begin position="161"/>
        <end position="175"/>
    </location>
</feature>
<dbReference type="Pfam" id="PF07727">
    <property type="entry name" value="RVT_2"/>
    <property type="match status" value="1"/>
</dbReference>
<dbReference type="InterPro" id="IPR043502">
    <property type="entry name" value="DNA/RNA_pol_sf"/>
</dbReference>
<dbReference type="InterPro" id="IPR017853">
    <property type="entry name" value="GH"/>
</dbReference>
<dbReference type="EMBL" id="JAAIUW010000012">
    <property type="protein sequence ID" value="KAF7805372.1"/>
    <property type="molecule type" value="Genomic_DNA"/>
</dbReference>
<evidence type="ECO:0000256" key="3">
    <source>
        <dbReference type="ARBA" id="ARBA00023295"/>
    </source>
</evidence>